<accession>A0A2K4ZMW7</accession>
<evidence type="ECO:0000256" key="8">
    <source>
        <dbReference type="ARBA" id="ARBA00022840"/>
    </source>
</evidence>
<dbReference type="EC" id="2.7.13.3" evidence="14"/>
<feature type="transmembrane region" description="Helical" evidence="12">
    <location>
        <begin position="282"/>
        <end position="304"/>
    </location>
</feature>
<dbReference type="Gene3D" id="6.10.340.10">
    <property type="match status" value="1"/>
</dbReference>
<keyword evidence="11 12" id="KW-0472">Membrane</keyword>
<protein>
    <submittedName>
        <fullName evidence="14">Sensor histidine kinase YpdA</fullName>
        <ecNumber evidence="14">2.7.13.3</ecNumber>
    </submittedName>
</protein>
<evidence type="ECO:0000256" key="2">
    <source>
        <dbReference type="ARBA" id="ARBA00022475"/>
    </source>
</evidence>
<evidence type="ECO:0000256" key="6">
    <source>
        <dbReference type="ARBA" id="ARBA00022741"/>
    </source>
</evidence>
<dbReference type="GO" id="GO:0000155">
    <property type="term" value="F:phosphorelay sensor kinase activity"/>
    <property type="evidence" value="ECO:0007669"/>
    <property type="project" value="InterPro"/>
</dbReference>
<gene>
    <name evidence="14" type="primary">ypdA_7</name>
    <name evidence="14" type="ORF">AMURIS_04583</name>
</gene>
<evidence type="ECO:0000256" key="4">
    <source>
        <dbReference type="ARBA" id="ARBA00022679"/>
    </source>
</evidence>
<dbReference type="OrthoDB" id="9776552at2"/>
<evidence type="ECO:0000256" key="3">
    <source>
        <dbReference type="ARBA" id="ARBA00022553"/>
    </source>
</evidence>
<proteinExistence type="predicted"/>
<organism evidence="14 15">
    <name type="scientific">Acetatifactor muris</name>
    <dbReference type="NCBI Taxonomy" id="879566"/>
    <lineage>
        <taxon>Bacteria</taxon>
        <taxon>Bacillati</taxon>
        <taxon>Bacillota</taxon>
        <taxon>Clostridia</taxon>
        <taxon>Lachnospirales</taxon>
        <taxon>Lachnospiraceae</taxon>
        <taxon>Acetatifactor</taxon>
    </lineage>
</organism>
<keyword evidence="15" id="KW-1185">Reference proteome</keyword>
<keyword evidence="8" id="KW-0067">ATP-binding</keyword>
<dbReference type="GO" id="GO:0005886">
    <property type="term" value="C:plasma membrane"/>
    <property type="evidence" value="ECO:0007669"/>
    <property type="project" value="UniProtKB-SubCell"/>
</dbReference>
<evidence type="ECO:0000256" key="11">
    <source>
        <dbReference type="ARBA" id="ARBA00023136"/>
    </source>
</evidence>
<comment type="subcellular location">
    <subcellularLocation>
        <location evidence="1">Cell membrane</location>
        <topology evidence="1">Multi-pass membrane protein</topology>
    </subcellularLocation>
</comment>
<evidence type="ECO:0000259" key="13">
    <source>
        <dbReference type="PROSITE" id="PS50885"/>
    </source>
</evidence>
<evidence type="ECO:0000256" key="5">
    <source>
        <dbReference type="ARBA" id="ARBA00022692"/>
    </source>
</evidence>
<dbReference type="Pfam" id="PF06580">
    <property type="entry name" value="His_kinase"/>
    <property type="match status" value="1"/>
</dbReference>
<dbReference type="PANTHER" id="PTHR34220">
    <property type="entry name" value="SENSOR HISTIDINE KINASE YPDA"/>
    <property type="match status" value="1"/>
</dbReference>
<dbReference type="SUPFAM" id="SSF158472">
    <property type="entry name" value="HAMP domain-like"/>
    <property type="match status" value="1"/>
</dbReference>
<sequence>MKHKRYTEKSYGFFSRMLLVCTALLTAFSIISSVIVSHLSSRYEQTLYLKSYDLAAANLLEAFDSRVADFNILAGKFLSDGQCDPRLCALLETPSYEEIPAETRNYCTRLLAGICRDDRYLRGFLIFSPEKETLYYYTESRSYLFHTTPPEVRTLVPFSGSLLDLDTVGRLVAACDRESAGYSAFYGMAATLYHSPVAPLGYMIPLYSTSEYTDILSNYDLKEQSAFLITDEAGNLFFHSNPGLSLNEDSCYTDTLRNSKYGFQVTYYTRKYGIPISSVTCMIILFAVLVTLFSFFLYYVTYYLSHRNIYRILDGMKRFSLNDLTYRIEKPSGHNEFTQIIDGFNTMCEELQRNVELSYVYELQQKKSELYALQTSINPHFLYNTLEIIRTQILSLKPADASQMILLLSRIYRNQITSSMFITLGQEVELCENLMLLYQYRFQNFEYEFDMDGQISRYALPKNTLQPLIENYFVHGIVTERQDNLFFLSIKSSLRQEKHYIHMTLGNNGHPISEERIQMLEEKLQSDSYTKEDTVGFALTNVNSRMRIVFQEDYSMHISSGKEDMQFQIELHFPAMTAEQLKAPFL</sequence>
<evidence type="ECO:0000313" key="14">
    <source>
        <dbReference type="EMBL" id="SOY31834.1"/>
    </source>
</evidence>
<dbReference type="Proteomes" id="UP000236311">
    <property type="component" value="Unassembled WGS sequence"/>
</dbReference>
<dbReference type="InterPro" id="IPR050640">
    <property type="entry name" value="Bact_2-comp_sensor_kinase"/>
</dbReference>
<dbReference type="PANTHER" id="PTHR34220:SF11">
    <property type="entry name" value="SENSOR PROTEIN KINASE HPTS"/>
    <property type="match status" value="1"/>
</dbReference>
<evidence type="ECO:0000256" key="7">
    <source>
        <dbReference type="ARBA" id="ARBA00022777"/>
    </source>
</evidence>
<dbReference type="RefSeq" id="WP_103241808.1">
    <property type="nucleotide sequence ID" value="NZ_JANJZD010000034.1"/>
</dbReference>
<keyword evidence="7 14" id="KW-0418">Kinase</keyword>
<reference evidence="14 15" key="1">
    <citation type="submission" date="2018-01" db="EMBL/GenBank/DDBJ databases">
        <authorList>
            <person name="Gaut B.S."/>
            <person name="Morton B.R."/>
            <person name="Clegg M.T."/>
            <person name="Duvall M.R."/>
        </authorList>
    </citation>
    <scope>NUCLEOTIDE SEQUENCE [LARGE SCALE GENOMIC DNA]</scope>
    <source>
        <strain evidence="14">GP69</strain>
    </source>
</reference>
<keyword evidence="3" id="KW-0597">Phosphoprotein</keyword>
<evidence type="ECO:0000256" key="12">
    <source>
        <dbReference type="SAM" id="Phobius"/>
    </source>
</evidence>
<name>A0A2K4ZMW7_9FIRM</name>
<keyword evidence="9 12" id="KW-1133">Transmembrane helix</keyword>
<keyword evidence="4 14" id="KW-0808">Transferase</keyword>
<keyword evidence="2" id="KW-1003">Cell membrane</keyword>
<dbReference type="EMBL" id="OFSM01000032">
    <property type="protein sequence ID" value="SOY31834.1"/>
    <property type="molecule type" value="Genomic_DNA"/>
</dbReference>
<dbReference type="InterPro" id="IPR003660">
    <property type="entry name" value="HAMP_dom"/>
</dbReference>
<evidence type="ECO:0000256" key="1">
    <source>
        <dbReference type="ARBA" id="ARBA00004651"/>
    </source>
</evidence>
<evidence type="ECO:0000256" key="10">
    <source>
        <dbReference type="ARBA" id="ARBA00023012"/>
    </source>
</evidence>
<dbReference type="InterPro" id="IPR010559">
    <property type="entry name" value="Sig_transdc_His_kin_internal"/>
</dbReference>
<dbReference type="AlphaFoldDB" id="A0A2K4ZMW7"/>
<evidence type="ECO:0000256" key="9">
    <source>
        <dbReference type="ARBA" id="ARBA00022989"/>
    </source>
</evidence>
<dbReference type="GO" id="GO:0005524">
    <property type="term" value="F:ATP binding"/>
    <property type="evidence" value="ECO:0007669"/>
    <property type="project" value="UniProtKB-KW"/>
</dbReference>
<evidence type="ECO:0000313" key="15">
    <source>
        <dbReference type="Proteomes" id="UP000236311"/>
    </source>
</evidence>
<keyword evidence="5 12" id="KW-0812">Transmembrane</keyword>
<keyword evidence="10" id="KW-0902">Two-component regulatory system</keyword>
<dbReference type="CDD" id="cd06225">
    <property type="entry name" value="HAMP"/>
    <property type="match status" value="1"/>
</dbReference>
<feature type="domain" description="HAMP" evidence="13">
    <location>
        <begin position="307"/>
        <end position="356"/>
    </location>
</feature>
<keyword evidence="6" id="KW-0547">Nucleotide-binding</keyword>
<dbReference type="PROSITE" id="PS50885">
    <property type="entry name" value="HAMP"/>
    <property type="match status" value="1"/>
</dbReference>